<organism evidence="3 4">
    <name type="scientific">Zhihengliuella alba</name>
    <dbReference type="NCBI Taxonomy" id="547018"/>
    <lineage>
        <taxon>Bacteria</taxon>
        <taxon>Bacillati</taxon>
        <taxon>Actinomycetota</taxon>
        <taxon>Actinomycetes</taxon>
        <taxon>Micrococcales</taxon>
        <taxon>Micrococcaceae</taxon>
        <taxon>Zhihengliuella</taxon>
    </lineage>
</organism>
<dbReference type="PRINTS" id="PR00111">
    <property type="entry name" value="ABHYDROLASE"/>
</dbReference>
<dbReference type="PANTHER" id="PTHR43139">
    <property type="entry name" value="SI:DKEY-122A22.2"/>
    <property type="match status" value="1"/>
</dbReference>
<comment type="caution">
    <text evidence="3">The sequence shown here is derived from an EMBL/GenBank/DDBJ whole genome shotgun (WGS) entry which is preliminary data.</text>
</comment>
<evidence type="ECO:0000313" key="3">
    <source>
        <dbReference type="EMBL" id="GAA3711165.1"/>
    </source>
</evidence>
<dbReference type="InterPro" id="IPR052370">
    <property type="entry name" value="Meta-cleavage_hydrolase"/>
</dbReference>
<dbReference type="SUPFAM" id="SSF53474">
    <property type="entry name" value="alpha/beta-Hydrolases"/>
    <property type="match status" value="1"/>
</dbReference>
<protein>
    <submittedName>
        <fullName evidence="3">Alpha/beta hydrolase</fullName>
    </submittedName>
</protein>
<accession>A0ABP7DWL1</accession>
<dbReference type="Pfam" id="PF12697">
    <property type="entry name" value="Abhydrolase_6"/>
    <property type="match status" value="1"/>
</dbReference>
<dbReference type="Proteomes" id="UP001501536">
    <property type="component" value="Unassembled WGS sequence"/>
</dbReference>
<reference evidence="4" key="1">
    <citation type="journal article" date="2019" name="Int. J. Syst. Evol. Microbiol.">
        <title>The Global Catalogue of Microorganisms (GCM) 10K type strain sequencing project: providing services to taxonomists for standard genome sequencing and annotation.</title>
        <authorList>
            <consortium name="The Broad Institute Genomics Platform"/>
            <consortium name="The Broad Institute Genome Sequencing Center for Infectious Disease"/>
            <person name="Wu L."/>
            <person name="Ma J."/>
        </authorList>
    </citation>
    <scope>NUCLEOTIDE SEQUENCE [LARGE SCALE GENOMIC DNA]</scope>
    <source>
        <strain evidence="4">JCM 16961</strain>
    </source>
</reference>
<dbReference type="PANTHER" id="PTHR43139:SF52">
    <property type="entry name" value="SI:DKEY-122A22.2"/>
    <property type="match status" value="1"/>
</dbReference>
<dbReference type="EMBL" id="BAABCJ010000007">
    <property type="protein sequence ID" value="GAA3711165.1"/>
    <property type="molecule type" value="Genomic_DNA"/>
</dbReference>
<feature type="region of interest" description="Disordered" evidence="1">
    <location>
        <begin position="1"/>
        <end position="22"/>
    </location>
</feature>
<evidence type="ECO:0000256" key="1">
    <source>
        <dbReference type="SAM" id="MobiDB-lite"/>
    </source>
</evidence>
<evidence type="ECO:0000313" key="4">
    <source>
        <dbReference type="Proteomes" id="UP001501536"/>
    </source>
</evidence>
<feature type="compositionally biased region" description="Basic and acidic residues" evidence="1">
    <location>
        <begin position="7"/>
        <end position="17"/>
    </location>
</feature>
<proteinExistence type="predicted"/>
<feature type="domain" description="AB hydrolase-1" evidence="2">
    <location>
        <begin position="25"/>
        <end position="235"/>
    </location>
</feature>
<keyword evidence="4" id="KW-1185">Reference proteome</keyword>
<dbReference type="InterPro" id="IPR000073">
    <property type="entry name" value="AB_hydrolase_1"/>
</dbReference>
<dbReference type="RefSeq" id="WP_344885453.1">
    <property type="nucleotide sequence ID" value="NZ_BAABCJ010000007.1"/>
</dbReference>
<name>A0ABP7DWL1_9MICC</name>
<dbReference type="Gene3D" id="3.40.50.1820">
    <property type="entry name" value="alpha/beta hydrolase"/>
    <property type="match status" value="1"/>
</dbReference>
<sequence>MTVEEYPEVHPSRRPRSDGGPTRTIVFLHGGATGNWSWHRQVEAFGDYRVLTPHLPGYGARRSEPWQGLESAADDVAAFVAERVDTGVVHLVGISLGGLVGLRVLERHPELVGTAVFSGLPVLPQTAAQRAAVRARPRMWGADWFVRTQAGAYGALESAGIDDAEPETLRSVAADVVRGGVPQLDGVEAELLLVAGAKEPAFVRRGLAELRRAVPQATVRLAPGAHHAWNLEEPLLFDAVVRRWAERAEAHPLLVAP</sequence>
<evidence type="ECO:0000259" key="2">
    <source>
        <dbReference type="Pfam" id="PF12697"/>
    </source>
</evidence>
<gene>
    <name evidence="3" type="ORF">GCM10022377_25800</name>
</gene>
<keyword evidence="3" id="KW-0378">Hydrolase</keyword>
<dbReference type="InterPro" id="IPR029058">
    <property type="entry name" value="AB_hydrolase_fold"/>
</dbReference>
<dbReference type="GO" id="GO:0016787">
    <property type="term" value="F:hydrolase activity"/>
    <property type="evidence" value="ECO:0007669"/>
    <property type="project" value="UniProtKB-KW"/>
</dbReference>